<keyword evidence="5" id="KW-1003">Cell membrane</keyword>
<feature type="transmembrane region" description="Helical" evidence="5">
    <location>
        <begin position="169"/>
        <end position="186"/>
    </location>
</feature>
<feature type="transmembrane region" description="Helical" evidence="5">
    <location>
        <begin position="95"/>
        <end position="118"/>
    </location>
</feature>
<keyword evidence="4 5" id="KW-0472">Membrane</keyword>
<dbReference type="EMBL" id="KF170421">
    <property type="protein sequence ID" value="AGO87979.1"/>
    <property type="molecule type" value="Genomic_DNA"/>
</dbReference>
<comment type="subcellular location">
    <subcellularLocation>
        <location evidence="5">Cell membrane</location>
        <topology evidence="5">Multi-pass membrane protein</topology>
    </subcellularLocation>
    <subcellularLocation>
        <location evidence="1">Membrane</location>
        <topology evidence="1">Multi-pass membrane protein</topology>
    </subcellularLocation>
</comment>
<keyword evidence="2 5" id="KW-0812">Transmembrane</keyword>
<protein>
    <recommendedName>
        <fullName evidence="5">Probable membrane transporter protein</fullName>
    </recommendedName>
</protein>
<dbReference type="AlphaFoldDB" id="S4W7S1"/>
<feature type="transmembrane region" description="Helical" evidence="5">
    <location>
        <begin position="198"/>
        <end position="217"/>
    </location>
</feature>
<dbReference type="GO" id="GO:0005886">
    <property type="term" value="C:plasma membrane"/>
    <property type="evidence" value="ECO:0007669"/>
    <property type="project" value="UniProtKB-SubCell"/>
</dbReference>
<feature type="transmembrane region" description="Helical" evidence="5">
    <location>
        <begin position="71"/>
        <end position="89"/>
    </location>
</feature>
<evidence type="ECO:0000256" key="5">
    <source>
        <dbReference type="RuleBase" id="RU363041"/>
    </source>
</evidence>
<dbReference type="InterPro" id="IPR002781">
    <property type="entry name" value="TM_pro_TauE-like"/>
</dbReference>
<feature type="transmembrane region" description="Helical" evidence="5">
    <location>
        <begin position="37"/>
        <end position="59"/>
    </location>
</feature>
<dbReference type="PANTHER" id="PTHR43701:SF5">
    <property type="entry name" value="MEMBRANE TRANSPORTER PROTEIN-RELATED"/>
    <property type="match status" value="1"/>
</dbReference>
<proteinExistence type="inferred from homology"/>
<evidence type="ECO:0000256" key="2">
    <source>
        <dbReference type="ARBA" id="ARBA00022692"/>
    </source>
</evidence>
<evidence type="ECO:0000256" key="4">
    <source>
        <dbReference type="ARBA" id="ARBA00023136"/>
    </source>
</evidence>
<feature type="transmembrane region" description="Helical" evidence="5">
    <location>
        <begin position="130"/>
        <end position="163"/>
    </location>
</feature>
<dbReference type="InterPro" id="IPR051598">
    <property type="entry name" value="TSUP/Inactive_protease-like"/>
</dbReference>
<accession>S4W7S1</accession>
<dbReference type="PANTHER" id="PTHR43701">
    <property type="entry name" value="MEMBRANE TRANSPORTER PROTEIN MJ0441-RELATED"/>
    <property type="match status" value="1"/>
</dbReference>
<evidence type="ECO:0000256" key="1">
    <source>
        <dbReference type="ARBA" id="ARBA00004141"/>
    </source>
</evidence>
<name>S4W7S1_9BACT</name>
<feature type="transmembrane region" description="Helical" evidence="5">
    <location>
        <begin position="229"/>
        <end position="245"/>
    </location>
</feature>
<evidence type="ECO:0000313" key="6">
    <source>
        <dbReference type="EMBL" id="AGO87979.1"/>
    </source>
</evidence>
<feature type="transmembrane region" description="Helical" evidence="5">
    <location>
        <begin position="7"/>
        <end position="31"/>
    </location>
</feature>
<keyword evidence="3 5" id="KW-1133">Transmembrane helix</keyword>
<dbReference type="Pfam" id="PF01925">
    <property type="entry name" value="TauE"/>
    <property type="match status" value="1"/>
</dbReference>
<comment type="similarity">
    <text evidence="5">Belongs to the 4-toluene sulfonate uptake permease (TSUP) (TC 2.A.102) family.</text>
</comment>
<sequence>MIENILPILFFIIAFIYSSAGLGGASSYTAIMAIMGISYQIIPTTSLALNIVVTFFGTINYWRNGYGKIKLVGPFLITSIPMAYIAGSLNLNELMFQTALLVTLILVVIRIYFFDTFTFSFQLSPIRKWIFIILLGLILGFSAGAIGIGGGIYLVPLIIIFGLGSEKEAAAAGATFIFMNSLVGFIARFKSGTFDLDFILPLICSVAIGGFLGSYYGSKKYDSKTIQKVMGGIIIIAIILLTQKIL</sequence>
<organism evidence="6">
    <name type="scientific">uncultured bacterium FPPP_13C3</name>
    <dbReference type="NCBI Taxonomy" id="1343845"/>
    <lineage>
        <taxon>Bacteria</taxon>
        <taxon>environmental samples</taxon>
    </lineage>
</organism>
<evidence type="ECO:0000256" key="3">
    <source>
        <dbReference type="ARBA" id="ARBA00022989"/>
    </source>
</evidence>
<reference evidence="6" key="1">
    <citation type="journal article" date="2014" name="ISME J.">
        <title>Genomic properties of Marine Group A bacteria indicate a role in the marine sulfur cycle.</title>
        <authorList>
            <person name="Wright J.J."/>
            <person name="Mewis K."/>
            <person name="Hanson N.W."/>
            <person name="Konwar K.M."/>
            <person name="Maas K.R."/>
            <person name="Hallam S.J."/>
        </authorList>
    </citation>
    <scope>NUCLEOTIDE SEQUENCE</scope>
</reference>